<dbReference type="AlphaFoldDB" id="A0A067REV4"/>
<gene>
    <name evidence="1" type="ORF">L798_01167</name>
</gene>
<organism evidence="1 2">
    <name type="scientific">Zootermopsis nevadensis</name>
    <name type="common">Dampwood termite</name>
    <dbReference type="NCBI Taxonomy" id="136037"/>
    <lineage>
        <taxon>Eukaryota</taxon>
        <taxon>Metazoa</taxon>
        <taxon>Ecdysozoa</taxon>
        <taxon>Arthropoda</taxon>
        <taxon>Hexapoda</taxon>
        <taxon>Insecta</taxon>
        <taxon>Pterygota</taxon>
        <taxon>Neoptera</taxon>
        <taxon>Polyneoptera</taxon>
        <taxon>Dictyoptera</taxon>
        <taxon>Blattodea</taxon>
        <taxon>Blattoidea</taxon>
        <taxon>Termitoidae</taxon>
        <taxon>Termopsidae</taxon>
        <taxon>Zootermopsis</taxon>
    </lineage>
</organism>
<evidence type="ECO:0000313" key="1">
    <source>
        <dbReference type="EMBL" id="KDR22297.1"/>
    </source>
</evidence>
<sequence length="42" mass="5033">MLSNFIVKKLNLPDFYSYCFLYKSSPIQSNHFNRKDEGNIFL</sequence>
<dbReference type="InParanoid" id="A0A067REV4"/>
<dbReference type="EMBL" id="KK852511">
    <property type="protein sequence ID" value="KDR22297.1"/>
    <property type="molecule type" value="Genomic_DNA"/>
</dbReference>
<name>A0A067REV4_ZOONE</name>
<protein>
    <submittedName>
        <fullName evidence="1">Uncharacterized protein</fullName>
    </submittedName>
</protein>
<dbReference type="Proteomes" id="UP000027135">
    <property type="component" value="Unassembled WGS sequence"/>
</dbReference>
<evidence type="ECO:0000313" key="2">
    <source>
        <dbReference type="Proteomes" id="UP000027135"/>
    </source>
</evidence>
<reference evidence="1 2" key="1">
    <citation type="journal article" date="2014" name="Nat. Commun.">
        <title>Molecular traces of alternative social organization in a termite genome.</title>
        <authorList>
            <person name="Terrapon N."/>
            <person name="Li C."/>
            <person name="Robertson H.M."/>
            <person name="Ji L."/>
            <person name="Meng X."/>
            <person name="Booth W."/>
            <person name="Chen Z."/>
            <person name="Childers C.P."/>
            <person name="Glastad K.M."/>
            <person name="Gokhale K."/>
            <person name="Gowin J."/>
            <person name="Gronenberg W."/>
            <person name="Hermansen R.A."/>
            <person name="Hu H."/>
            <person name="Hunt B.G."/>
            <person name="Huylmans A.K."/>
            <person name="Khalil S.M."/>
            <person name="Mitchell R.D."/>
            <person name="Munoz-Torres M.C."/>
            <person name="Mustard J.A."/>
            <person name="Pan H."/>
            <person name="Reese J.T."/>
            <person name="Scharf M.E."/>
            <person name="Sun F."/>
            <person name="Vogel H."/>
            <person name="Xiao J."/>
            <person name="Yang W."/>
            <person name="Yang Z."/>
            <person name="Yang Z."/>
            <person name="Zhou J."/>
            <person name="Zhu J."/>
            <person name="Brent C.S."/>
            <person name="Elsik C.G."/>
            <person name="Goodisman M.A."/>
            <person name="Liberles D.A."/>
            <person name="Roe R.M."/>
            <person name="Vargo E.L."/>
            <person name="Vilcinskas A."/>
            <person name="Wang J."/>
            <person name="Bornberg-Bauer E."/>
            <person name="Korb J."/>
            <person name="Zhang G."/>
            <person name="Liebig J."/>
        </authorList>
    </citation>
    <scope>NUCLEOTIDE SEQUENCE [LARGE SCALE GENOMIC DNA]</scope>
    <source>
        <tissue evidence="1">Whole organism</tissue>
    </source>
</reference>
<keyword evidence="2" id="KW-1185">Reference proteome</keyword>
<accession>A0A067REV4</accession>
<proteinExistence type="predicted"/>